<evidence type="ECO:0000256" key="4">
    <source>
        <dbReference type="ARBA" id="ARBA00022692"/>
    </source>
</evidence>
<dbReference type="InterPro" id="IPR036259">
    <property type="entry name" value="MFS_trans_sf"/>
</dbReference>
<keyword evidence="10" id="KW-1185">Reference proteome</keyword>
<dbReference type="InterPro" id="IPR010290">
    <property type="entry name" value="TM_effector"/>
</dbReference>
<dbReference type="AlphaFoldDB" id="A0A1M5EQT7"/>
<dbReference type="Pfam" id="PF05977">
    <property type="entry name" value="MFS_3"/>
    <property type="match status" value="1"/>
</dbReference>
<dbReference type="GO" id="GO:0005886">
    <property type="term" value="C:plasma membrane"/>
    <property type="evidence" value="ECO:0007669"/>
    <property type="project" value="UniProtKB-SubCell"/>
</dbReference>
<comment type="subcellular location">
    <subcellularLocation>
        <location evidence="1">Cell membrane</location>
        <topology evidence="1">Multi-pass membrane protein</topology>
    </subcellularLocation>
</comment>
<feature type="transmembrane region" description="Helical" evidence="8">
    <location>
        <begin position="322"/>
        <end position="343"/>
    </location>
</feature>
<dbReference type="Gene3D" id="1.20.1250.20">
    <property type="entry name" value="MFS general substrate transporter like domains"/>
    <property type="match status" value="1"/>
</dbReference>
<feature type="transmembrane region" description="Helical" evidence="8">
    <location>
        <begin position="234"/>
        <end position="257"/>
    </location>
</feature>
<feature type="transmembrane region" description="Helical" evidence="8">
    <location>
        <begin position="46"/>
        <end position="69"/>
    </location>
</feature>
<keyword evidence="2" id="KW-0813">Transport</keyword>
<evidence type="ECO:0000256" key="6">
    <source>
        <dbReference type="ARBA" id="ARBA00023136"/>
    </source>
</evidence>
<dbReference type="PANTHER" id="PTHR23513">
    <property type="entry name" value="INTEGRAL MEMBRANE EFFLUX PROTEIN-RELATED"/>
    <property type="match status" value="1"/>
</dbReference>
<dbReference type="PANTHER" id="PTHR23513:SF6">
    <property type="entry name" value="MAJOR FACILITATOR SUPERFAMILY ASSOCIATED DOMAIN-CONTAINING PROTEIN"/>
    <property type="match status" value="1"/>
</dbReference>
<feature type="compositionally biased region" description="Basic and acidic residues" evidence="7">
    <location>
        <begin position="431"/>
        <end position="442"/>
    </location>
</feature>
<feature type="transmembrane region" description="Helical" evidence="8">
    <location>
        <begin position="297"/>
        <end position="316"/>
    </location>
</feature>
<evidence type="ECO:0000256" key="1">
    <source>
        <dbReference type="ARBA" id="ARBA00004651"/>
    </source>
</evidence>
<evidence type="ECO:0000256" key="3">
    <source>
        <dbReference type="ARBA" id="ARBA00022475"/>
    </source>
</evidence>
<feature type="transmembrane region" description="Helical" evidence="8">
    <location>
        <begin position="263"/>
        <end position="285"/>
    </location>
</feature>
<evidence type="ECO:0000256" key="2">
    <source>
        <dbReference type="ARBA" id="ARBA00022448"/>
    </source>
</evidence>
<feature type="compositionally biased region" description="Basic residues" evidence="7">
    <location>
        <begin position="447"/>
        <end position="462"/>
    </location>
</feature>
<dbReference type="STRING" id="1206085.SAMN05443575_0968"/>
<feature type="region of interest" description="Disordered" evidence="7">
    <location>
        <begin position="418"/>
        <end position="509"/>
    </location>
</feature>
<feature type="compositionally biased region" description="Basic residues" evidence="7">
    <location>
        <begin position="484"/>
        <end position="494"/>
    </location>
</feature>
<evidence type="ECO:0000313" key="9">
    <source>
        <dbReference type="EMBL" id="SHF81480.1"/>
    </source>
</evidence>
<name>A0A1M5EQT7_9ACTN</name>
<dbReference type="CDD" id="cd06173">
    <property type="entry name" value="MFS_MefA_like"/>
    <property type="match status" value="1"/>
</dbReference>
<dbReference type="Proteomes" id="UP000186132">
    <property type="component" value="Unassembled WGS sequence"/>
</dbReference>
<gene>
    <name evidence="9" type="ORF">SAMN05443575_0968</name>
</gene>
<proteinExistence type="predicted"/>
<organism evidence="9 10">
    <name type="scientific">Jatrophihabitans endophyticus</name>
    <dbReference type="NCBI Taxonomy" id="1206085"/>
    <lineage>
        <taxon>Bacteria</taxon>
        <taxon>Bacillati</taxon>
        <taxon>Actinomycetota</taxon>
        <taxon>Actinomycetes</taxon>
        <taxon>Jatrophihabitantales</taxon>
        <taxon>Jatrophihabitantaceae</taxon>
        <taxon>Jatrophihabitans</taxon>
    </lineage>
</organism>
<protein>
    <submittedName>
        <fullName evidence="9">Predicted arabinose efflux permease, MFS family</fullName>
    </submittedName>
</protein>
<accession>A0A1M5EQT7</accession>
<keyword evidence="3" id="KW-1003">Cell membrane</keyword>
<feature type="transmembrane region" description="Helical" evidence="8">
    <location>
        <begin position="17"/>
        <end position="40"/>
    </location>
</feature>
<dbReference type="EMBL" id="FQVU01000001">
    <property type="protein sequence ID" value="SHF81480.1"/>
    <property type="molecule type" value="Genomic_DNA"/>
</dbReference>
<keyword evidence="5 8" id="KW-1133">Transmembrane helix</keyword>
<sequence>MSAASAAAGVRGRDFRLLWFGETTSALGASVTGLALPLVALAVLDAGVVAVGVLEAVTWLPWLVIGLPAGAWVDRLSRRRVMIGCDVVSLVAFASVPVAAALGVLSLAQLVLVAAVAGTANVFFTAAYRALIPAVAGPEELVGANARLQGAESAARVAGPGLGGLLAQAFGAANALLADAVSFAVSLGCLLRMRVAEAPRRSEPSVPSGPRPALRREIGDGLRFVWGDQLLRSLAGFGALANLTLSASNVLIIAFLVHDVGASAGTAGLLLALGGVGGVLGAAAVPSLTRRLGTGRALVASMLAAPPAALLVPLAASGWPVVLFVLGELGLVAAVVAGNIVRAGFVQRYCPAGLLGRVTASQQVVNYGTIPIGAVVGGVLGAATGPRTALLVVFAAYLASNGLLAASPLRGLRELPTRAGNLSDGAGSIGDRADQRARDGRGGGRSGPRRARSRAARGRGRGARAGLHPGRRRHRQDPGDHPPHRLRRAQRCRARGPAAGRHLHRPRRR</sequence>
<feature type="transmembrane region" description="Helical" evidence="8">
    <location>
        <begin position="81"/>
        <end position="104"/>
    </location>
</feature>
<evidence type="ECO:0000256" key="7">
    <source>
        <dbReference type="SAM" id="MobiDB-lite"/>
    </source>
</evidence>
<feature type="transmembrane region" description="Helical" evidence="8">
    <location>
        <begin position="364"/>
        <end position="383"/>
    </location>
</feature>
<evidence type="ECO:0000313" key="10">
    <source>
        <dbReference type="Proteomes" id="UP000186132"/>
    </source>
</evidence>
<reference evidence="9 10" key="1">
    <citation type="submission" date="2016-11" db="EMBL/GenBank/DDBJ databases">
        <authorList>
            <person name="Jaros S."/>
            <person name="Januszkiewicz K."/>
            <person name="Wedrychowicz H."/>
        </authorList>
    </citation>
    <scope>NUCLEOTIDE SEQUENCE [LARGE SCALE GENOMIC DNA]</scope>
    <source>
        <strain evidence="9 10">DSM 45627</strain>
    </source>
</reference>
<feature type="transmembrane region" description="Helical" evidence="8">
    <location>
        <begin position="389"/>
        <end position="409"/>
    </location>
</feature>
<evidence type="ECO:0000256" key="5">
    <source>
        <dbReference type="ARBA" id="ARBA00022989"/>
    </source>
</evidence>
<dbReference type="SUPFAM" id="SSF103473">
    <property type="entry name" value="MFS general substrate transporter"/>
    <property type="match status" value="1"/>
</dbReference>
<keyword evidence="6 8" id="KW-0472">Membrane</keyword>
<keyword evidence="4 8" id="KW-0812">Transmembrane</keyword>
<feature type="transmembrane region" description="Helical" evidence="8">
    <location>
        <begin position="110"/>
        <end position="131"/>
    </location>
</feature>
<evidence type="ECO:0000256" key="8">
    <source>
        <dbReference type="SAM" id="Phobius"/>
    </source>
</evidence>